<protein>
    <submittedName>
        <fullName evidence="5">Helix-turn-helix domain-containing protein</fullName>
    </submittedName>
</protein>
<organism evidence="5 6">
    <name type="scientific">Enterococcus avium</name>
    <name type="common">Streptococcus avium</name>
    <dbReference type="NCBI Taxonomy" id="33945"/>
    <lineage>
        <taxon>Bacteria</taxon>
        <taxon>Bacillati</taxon>
        <taxon>Bacillota</taxon>
        <taxon>Bacilli</taxon>
        <taxon>Lactobacillales</taxon>
        <taxon>Enterococcaceae</taxon>
        <taxon>Enterococcus</taxon>
    </lineage>
</organism>
<evidence type="ECO:0000259" key="4">
    <source>
        <dbReference type="Pfam" id="PF00486"/>
    </source>
</evidence>
<dbReference type="RefSeq" id="WP_102872936.1">
    <property type="nucleotide sequence ID" value="NZ_JBPFKW010000373.1"/>
</dbReference>
<keyword evidence="1" id="KW-0805">Transcription regulation</keyword>
<dbReference type="Pfam" id="PF00486">
    <property type="entry name" value="Trans_reg_C"/>
    <property type="match status" value="1"/>
</dbReference>
<dbReference type="InterPro" id="IPR036388">
    <property type="entry name" value="WH-like_DNA-bd_sf"/>
</dbReference>
<dbReference type="EMBL" id="RYZS01000002">
    <property type="protein sequence ID" value="RVU93133.1"/>
    <property type="molecule type" value="Genomic_DNA"/>
</dbReference>
<dbReference type="GO" id="GO:0000160">
    <property type="term" value="P:phosphorelay signal transduction system"/>
    <property type="evidence" value="ECO:0007669"/>
    <property type="project" value="InterPro"/>
</dbReference>
<evidence type="ECO:0000256" key="2">
    <source>
        <dbReference type="ARBA" id="ARBA00023125"/>
    </source>
</evidence>
<dbReference type="InterPro" id="IPR016032">
    <property type="entry name" value="Sig_transdc_resp-reg_C-effctor"/>
</dbReference>
<dbReference type="Proteomes" id="UP000288388">
    <property type="component" value="Unassembled WGS sequence"/>
</dbReference>
<evidence type="ECO:0000313" key="6">
    <source>
        <dbReference type="Proteomes" id="UP000288388"/>
    </source>
</evidence>
<dbReference type="InterPro" id="IPR001867">
    <property type="entry name" value="OmpR/PhoB-type_DNA-bd"/>
</dbReference>
<comment type="caution">
    <text evidence="5">The sequence shown here is derived from an EMBL/GenBank/DDBJ whole genome shotgun (WGS) entry which is preliminary data.</text>
</comment>
<dbReference type="AlphaFoldDB" id="A0A2N8PSE5"/>
<dbReference type="GO" id="GO:0006355">
    <property type="term" value="P:regulation of DNA-templated transcription"/>
    <property type="evidence" value="ECO:0007669"/>
    <property type="project" value="InterPro"/>
</dbReference>
<proteinExistence type="predicted"/>
<name>A0A2N8PSE5_ENTAV</name>
<evidence type="ECO:0000313" key="5">
    <source>
        <dbReference type="EMBL" id="RVU93133.1"/>
    </source>
</evidence>
<evidence type="ECO:0000256" key="3">
    <source>
        <dbReference type="ARBA" id="ARBA00023163"/>
    </source>
</evidence>
<dbReference type="SUPFAM" id="SSF46894">
    <property type="entry name" value="C-terminal effector domain of the bipartite response regulators"/>
    <property type="match status" value="1"/>
</dbReference>
<keyword evidence="2" id="KW-0238">DNA-binding</keyword>
<dbReference type="Gene3D" id="1.10.10.10">
    <property type="entry name" value="Winged helix-like DNA-binding domain superfamily/Winged helix DNA-binding domain"/>
    <property type="match status" value="1"/>
</dbReference>
<dbReference type="GO" id="GO:0003677">
    <property type="term" value="F:DNA binding"/>
    <property type="evidence" value="ECO:0007669"/>
    <property type="project" value="UniProtKB-KW"/>
</dbReference>
<sequence>MQESLQKFNYEVFVSKTILDDILRMSVQESIRFFQLVILSESLSNKEVEMIVPQLKEKRVFVFREYLNEPIDNEKNSIKDLAIDKWIPKDIGMDLLRELISDCAGIARKETEKKHADNYDYDRIFLDFTKNQQKFFQKLYDAHASIVSREELCKYIWNKEPSNSNLAQLSVLSKDLRRKLINEGFSEDVLETVWGKGYYLKNEFYDLCRRPDKKYSDYPTESNTECQII</sequence>
<evidence type="ECO:0000256" key="1">
    <source>
        <dbReference type="ARBA" id="ARBA00023015"/>
    </source>
</evidence>
<feature type="domain" description="OmpR/PhoB-type" evidence="4">
    <location>
        <begin position="127"/>
        <end position="200"/>
    </location>
</feature>
<keyword evidence="3" id="KW-0804">Transcription</keyword>
<gene>
    <name evidence="5" type="ORF">EK398_22095</name>
</gene>
<reference evidence="5 6" key="1">
    <citation type="submission" date="2018-12" db="EMBL/GenBank/DDBJ databases">
        <title>A novel vanA-carrying plasmid in a clinical isolate of Enterococcus avium.</title>
        <authorList>
            <person name="Bernasconi O.J."/>
            <person name="Luzzaro F."/>
            <person name="Endimiani A."/>
        </authorList>
    </citation>
    <scope>NUCLEOTIDE SEQUENCE [LARGE SCALE GENOMIC DNA]</scope>
    <source>
        <strain evidence="5 6">LC0559/18</strain>
    </source>
</reference>
<accession>A0A2N8PSE5</accession>